<feature type="domain" description="Methyltransferase FkbM" evidence="1">
    <location>
        <begin position="115"/>
        <end position="311"/>
    </location>
</feature>
<dbReference type="Pfam" id="PF05050">
    <property type="entry name" value="Methyltransf_21"/>
    <property type="match status" value="1"/>
</dbReference>
<name>A0A6M7WWR7_RHILI</name>
<dbReference type="SUPFAM" id="SSF53335">
    <property type="entry name" value="S-adenosyl-L-methionine-dependent methyltransferases"/>
    <property type="match status" value="1"/>
</dbReference>
<dbReference type="PANTHER" id="PTHR34203">
    <property type="entry name" value="METHYLTRANSFERASE, FKBM FAMILY PROTEIN"/>
    <property type="match status" value="1"/>
</dbReference>
<dbReference type="Gene3D" id="3.40.50.150">
    <property type="entry name" value="Vaccinia Virus protein VP39"/>
    <property type="match status" value="1"/>
</dbReference>
<dbReference type="EMBL" id="CP033367">
    <property type="protein sequence ID" value="QKD06617.1"/>
    <property type="molecule type" value="Genomic_DNA"/>
</dbReference>
<dbReference type="InterPro" id="IPR006342">
    <property type="entry name" value="FkbM_mtfrase"/>
</dbReference>
<accession>A0A6M7WWR7</accession>
<organism evidence="2 3">
    <name type="scientific">Mesorhizobium loti R88b</name>
    <dbReference type="NCBI Taxonomy" id="935548"/>
    <lineage>
        <taxon>Bacteria</taxon>
        <taxon>Pseudomonadati</taxon>
        <taxon>Pseudomonadota</taxon>
        <taxon>Alphaproteobacteria</taxon>
        <taxon>Hyphomicrobiales</taxon>
        <taxon>Phyllobacteriaceae</taxon>
        <taxon>Mesorhizobium</taxon>
    </lineage>
</organism>
<reference evidence="2 3" key="1">
    <citation type="submission" date="2018-10" db="EMBL/GenBank/DDBJ databases">
        <authorList>
            <person name="Perry B.J."/>
            <person name="Sullivan J.T."/>
            <person name="Murphy R.J.T."/>
            <person name="Ramsay J.P."/>
            <person name="Ronson C.W."/>
        </authorList>
    </citation>
    <scope>NUCLEOTIDE SEQUENCE [LARGE SCALE GENOMIC DNA]</scope>
    <source>
        <strain evidence="2 3">R88b</strain>
    </source>
</reference>
<evidence type="ECO:0000313" key="3">
    <source>
        <dbReference type="Proteomes" id="UP000503017"/>
    </source>
</evidence>
<dbReference type="AlphaFoldDB" id="A0A6M7WWR7"/>
<evidence type="ECO:0000313" key="2">
    <source>
        <dbReference type="EMBL" id="QKD06617.1"/>
    </source>
</evidence>
<dbReference type="GO" id="GO:0008168">
    <property type="term" value="F:methyltransferase activity"/>
    <property type="evidence" value="ECO:0007669"/>
    <property type="project" value="UniProtKB-KW"/>
</dbReference>
<sequence length="351" mass="39171">MIAVYQRALSAIRNVKAILRDARKGPNADSEQQYRTSIGEIEHKISDIISRLNDIHVVSYLGRDLCLVKTRWGGHVVVPAYNVDVAVGIIRDGIHEPWTTRLVRESLKFGDVYVNVGANFGYYTSLGGLIVGGEGKVFSFEANPTVFAVLLKTIMYAGIPNRTTAFNRAVYSTTGSTMGFSFDYQFAGGGHLEFFGREASDILDTFWSATTIPHILDGDGKWIPSKGIMNSFETQTIALDDALGDVKVNLLHCDVESAEPYVIHGARRTIRNSPQIRIIFEWSSYNFNVGSDEYRKMVEAMWDFLAEEGFSVRRLFPMTHPDGAIDLSPKLSYAEFIVGEHGDYLAARHDH</sequence>
<proteinExistence type="predicted"/>
<keyword evidence="2" id="KW-0489">Methyltransferase</keyword>
<keyword evidence="2" id="KW-0808">Transferase</keyword>
<dbReference type="InterPro" id="IPR029063">
    <property type="entry name" value="SAM-dependent_MTases_sf"/>
</dbReference>
<protein>
    <submittedName>
        <fullName evidence="2">FkbM family methyltransferase</fullName>
    </submittedName>
</protein>
<dbReference type="NCBIfam" id="TIGR01444">
    <property type="entry name" value="fkbM_fam"/>
    <property type="match status" value="1"/>
</dbReference>
<evidence type="ECO:0000259" key="1">
    <source>
        <dbReference type="Pfam" id="PF05050"/>
    </source>
</evidence>
<gene>
    <name evidence="2" type="ORF">EB235_27645</name>
</gene>
<dbReference type="GO" id="GO:0032259">
    <property type="term" value="P:methylation"/>
    <property type="evidence" value="ECO:0007669"/>
    <property type="project" value="UniProtKB-KW"/>
</dbReference>
<dbReference type="Proteomes" id="UP000503017">
    <property type="component" value="Chromosome"/>
</dbReference>
<dbReference type="PANTHER" id="PTHR34203:SF15">
    <property type="entry name" value="SLL1173 PROTEIN"/>
    <property type="match status" value="1"/>
</dbReference>
<dbReference type="InterPro" id="IPR052514">
    <property type="entry name" value="SAM-dependent_MTase"/>
</dbReference>